<feature type="region of interest" description="Disordered" evidence="1">
    <location>
        <begin position="103"/>
        <end position="130"/>
    </location>
</feature>
<evidence type="ECO:0000313" key="3">
    <source>
        <dbReference type="Proteomes" id="UP001152049"/>
    </source>
</evidence>
<gene>
    <name evidence="2" type="ORF">NW762_010868</name>
</gene>
<dbReference type="OrthoDB" id="3594103at2759"/>
<feature type="compositionally biased region" description="Basic and acidic residues" evidence="1">
    <location>
        <begin position="104"/>
        <end position="119"/>
    </location>
</feature>
<protein>
    <submittedName>
        <fullName evidence="2">Uncharacterized protein</fullName>
    </submittedName>
</protein>
<organism evidence="2 3">
    <name type="scientific">Fusarium torreyae</name>
    <dbReference type="NCBI Taxonomy" id="1237075"/>
    <lineage>
        <taxon>Eukaryota</taxon>
        <taxon>Fungi</taxon>
        <taxon>Dikarya</taxon>
        <taxon>Ascomycota</taxon>
        <taxon>Pezizomycotina</taxon>
        <taxon>Sordariomycetes</taxon>
        <taxon>Hypocreomycetidae</taxon>
        <taxon>Hypocreales</taxon>
        <taxon>Nectriaceae</taxon>
        <taxon>Fusarium</taxon>
    </lineage>
</organism>
<sequence>MLAELGIPNTLTKILLKSMILMKASERAKKQEPSFAAIIDKSSGRSQTALLLRPVEEAMKLAEEQAEKRAEQQAIREADELAVPRETMELKILRSKRTLKGKLTSREKRRLTDLRENAARRAQVQEAPEVEEAAVALPEEKLSDEVDPIALPEVEEAGNSSSELDIRSQGTVESSTMKIARAKAKTQSHFHSLMLRKSDPSPFDQSFGSLEEESNHFSHATEQVTPSSSQASSSQEVDYDYLLYSRRPFPG</sequence>
<keyword evidence="3" id="KW-1185">Reference proteome</keyword>
<comment type="caution">
    <text evidence="2">The sequence shown here is derived from an EMBL/GenBank/DDBJ whole genome shotgun (WGS) entry which is preliminary data.</text>
</comment>
<reference evidence="2" key="1">
    <citation type="submission" date="2022-09" db="EMBL/GenBank/DDBJ databases">
        <title>Fusarium specimens isolated from Avocado Roots.</title>
        <authorList>
            <person name="Stajich J."/>
            <person name="Roper C."/>
            <person name="Heimlech-Rivalta G."/>
        </authorList>
    </citation>
    <scope>NUCLEOTIDE SEQUENCE</scope>
    <source>
        <strain evidence="2">CF00136</strain>
    </source>
</reference>
<evidence type="ECO:0000256" key="1">
    <source>
        <dbReference type="SAM" id="MobiDB-lite"/>
    </source>
</evidence>
<name>A0A9W8RUM0_9HYPO</name>
<dbReference type="AlphaFoldDB" id="A0A9W8RUM0"/>
<feature type="compositionally biased region" description="Polar residues" evidence="1">
    <location>
        <begin position="217"/>
        <end position="226"/>
    </location>
</feature>
<proteinExistence type="predicted"/>
<dbReference type="EMBL" id="JAOQAZ010000025">
    <property type="protein sequence ID" value="KAJ4252959.1"/>
    <property type="molecule type" value="Genomic_DNA"/>
</dbReference>
<feature type="region of interest" description="Disordered" evidence="1">
    <location>
        <begin position="195"/>
        <end position="237"/>
    </location>
</feature>
<accession>A0A9W8RUM0</accession>
<evidence type="ECO:0000313" key="2">
    <source>
        <dbReference type="EMBL" id="KAJ4252959.1"/>
    </source>
</evidence>
<dbReference type="Proteomes" id="UP001152049">
    <property type="component" value="Unassembled WGS sequence"/>
</dbReference>